<dbReference type="CDD" id="cd01670">
    <property type="entry name" value="Death"/>
    <property type="match status" value="1"/>
</dbReference>
<protein>
    <submittedName>
        <fullName evidence="5">E3 ubiquitin-protein ligase MIB2 isoform X1</fullName>
    </submittedName>
</protein>
<dbReference type="PANTHER" id="PTHR24193">
    <property type="entry name" value="ANKYRIN REPEAT PROTEIN"/>
    <property type="match status" value="1"/>
</dbReference>
<dbReference type="SUPFAM" id="SSF48403">
    <property type="entry name" value="Ankyrin repeat"/>
    <property type="match status" value="1"/>
</dbReference>
<evidence type="ECO:0000313" key="6">
    <source>
        <dbReference type="Proteomes" id="UP001162480"/>
    </source>
</evidence>
<evidence type="ECO:0000256" key="3">
    <source>
        <dbReference type="PROSITE-ProRule" id="PRU00023"/>
    </source>
</evidence>
<evidence type="ECO:0000256" key="1">
    <source>
        <dbReference type="ARBA" id="ARBA00022737"/>
    </source>
</evidence>
<dbReference type="InterPro" id="IPR002110">
    <property type="entry name" value="Ankyrin_rpt"/>
</dbReference>
<dbReference type="SUPFAM" id="SSF47986">
    <property type="entry name" value="DEATH domain"/>
    <property type="match status" value="1"/>
</dbReference>
<evidence type="ECO:0000259" key="4">
    <source>
        <dbReference type="PROSITE" id="PS50017"/>
    </source>
</evidence>
<feature type="repeat" description="ANK" evidence="3">
    <location>
        <begin position="84"/>
        <end position="116"/>
    </location>
</feature>
<dbReference type="AlphaFoldDB" id="A0AA36C1B9"/>
<feature type="repeat" description="ANK" evidence="3">
    <location>
        <begin position="122"/>
        <end position="154"/>
    </location>
</feature>
<sequence>MINQKFSHKVKINETNSWGLTYLMVASQLGNTDFVNFLIDSGADLEVRDKDADTALHYAVFGGHCDVVALIVSKGANVNRQDKSGNTPLHYAVEKNYEDVMEIILNTEATQSHVEVDIRNSNKTTPLLQAISGGHLGMIRKLLSRGADINAVDNDDNNCLHFAVRKEVFHSEGEALGILDECCAMLELGKNARLSGAVIATYLALQGANFYHKNCNNATPLDLVMNPDLKEKFKSLFPSLCLFCEEKVSTLKCQSCGQMVICEECGTEPNSTCLECQQPTTRESGIESRKLKEKDLLKVAKKLGNNWWQVGIFLGVETSELEIHDDSKDTVKQGYMVLHKWFKSCDPEKQTLKTLGDALEEAECLDALKYKWLNLSKHETTENIDDKAEESHKRQGVS</sequence>
<dbReference type="SMART" id="SM00248">
    <property type="entry name" value="ANK"/>
    <property type="match status" value="4"/>
</dbReference>
<feature type="repeat" description="ANK" evidence="3">
    <location>
        <begin position="51"/>
        <end position="83"/>
    </location>
</feature>
<dbReference type="InterPro" id="IPR000488">
    <property type="entry name" value="Death_dom"/>
</dbReference>
<organism evidence="5 6">
    <name type="scientific">Octopus vulgaris</name>
    <name type="common">Common octopus</name>
    <dbReference type="NCBI Taxonomy" id="6645"/>
    <lineage>
        <taxon>Eukaryota</taxon>
        <taxon>Metazoa</taxon>
        <taxon>Spiralia</taxon>
        <taxon>Lophotrochozoa</taxon>
        <taxon>Mollusca</taxon>
        <taxon>Cephalopoda</taxon>
        <taxon>Coleoidea</taxon>
        <taxon>Octopodiformes</taxon>
        <taxon>Octopoda</taxon>
        <taxon>Incirrata</taxon>
        <taxon>Octopodidae</taxon>
        <taxon>Octopus</taxon>
    </lineage>
</organism>
<dbReference type="Proteomes" id="UP001162480">
    <property type="component" value="Chromosome 30"/>
</dbReference>
<feature type="repeat" description="ANK" evidence="3">
    <location>
        <begin position="18"/>
        <end position="50"/>
    </location>
</feature>
<dbReference type="EMBL" id="OX597843">
    <property type="protein sequence ID" value="CAI9744513.1"/>
    <property type="molecule type" value="Genomic_DNA"/>
</dbReference>
<dbReference type="Pfam" id="PF12796">
    <property type="entry name" value="Ank_2"/>
    <property type="match status" value="2"/>
</dbReference>
<evidence type="ECO:0000256" key="2">
    <source>
        <dbReference type="ARBA" id="ARBA00023043"/>
    </source>
</evidence>
<keyword evidence="6" id="KW-1185">Reference proteome</keyword>
<dbReference type="GO" id="GO:0045944">
    <property type="term" value="P:positive regulation of transcription by RNA polymerase II"/>
    <property type="evidence" value="ECO:0007669"/>
    <property type="project" value="TreeGrafter"/>
</dbReference>
<accession>A0AA36C1B9</accession>
<name>A0AA36C1B9_OCTVU</name>
<dbReference type="InterPro" id="IPR011029">
    <property type="entry name" value="DEATH-like_dom_sf"/>
</dbReference>
<dbReference type="PANTHER" id="PTHR24193:SF121">
    <property type="entry name" value="ADA2A-CONTAINING COMPLEX COMPONENT 3, ISOFORM D"/>
    <property type="match status" value="1"/>
</dbReference>
<dbReference type="InterPro" id="IPR050663">
    <property type="entry name" value="Ankyrin-SOCS_Box"/>
</dbReference>
<reference evidence="5" key="1">
    <citation type="submission" date="2023-08" db="EMBL/GenBank/DDBJ databases">
        <authorList>
            <person name="Alioto T."/>
            <person name="Alioto T."/>
            <person name="Gomez Garrido J."/>
        </authorList>
    </citation>
    <scope>NUCLEOTIDE SEQUENCE</scope>
</reference>
<keyword evidence="2 3" id="KW-0040">ANK repeat</keyword>
<dbReference type="Gene3D" id="1.10.533.10">
    <property type="entry name" value="Death Domain, Fas"/>
    <property type="match status" value="1"/>
</dbReference>
<dbReference type="PROSITE" id="PS50088">
    <property type="entry name" value="ANK_REPEAT"/>
    <property type="match status" value="4"/>
</dbReference>
<dbReference type="InterPro" id="IPR036770">
    <property type="entry name" value="Ankyrin_rpt-contain_sf"/>
</dbReference>
<dbReference type="PROSITE" id="PS50017">
    <property type="entry name" value="DEATH_DOMAIN"/>
    <property type="match status" value="1"/>
</dbReference>
<gene>
    <name evidence="5" type="ORF">OCTVUL_1B031572</name>
</gene>
<evidence type="ECO:0000313" key="5">
    <source>
        <dbReference type="EMBL" id="CAI9744513.1"/>
    </source>
</evidence>
<dbReference type="PRINTS" id="PR01415">
    <property type="entry name" value="ANKYRIN"/>
</dbReference>
<dbReference type="Gene3D" id="1.25.40.20">
    <property type="entry name" value="Ankyrin repeat-containing domain"/>
    <property type="match status" value="3"/>
</dbReference>
<proteinExistence type="predicted"/>
<keyword evidence="1" id="KW-0677">Repeat</keyword>
<dbReference type="GO" id="GO:0007165">
    <property type="term" value="P:signal transduction"/>
    <property type="evidence" value="ECO:0007669"/>
    <property type="project" value="InterPro"/>
</dbReference>
<feature type="domain" description="Death" evidence="4">
    <location>
        <begin position="292"/>
        <end position="369"/>
    </location>
</feature>
<dbReference type="GO" id="GO:0005634">
    <property type="term" value="C:nucleus"/>
    <property type="evidence" value="ECO:0007669"/>
    <property type="project" value="TreeGrafter"/>
</dbReference>
<dbReference type="PROSITE" id="PS50297">
    <property type="entry name" value="ANK_REP_REGION"/>
    <property type="match status" value="4"/>
</dbReference>
<dbReference type="GO" id="GO:0000976">
    <property type="term" value="F:transcription cis-regulatory region binding"/>
    <property type="evidence" value="ECO:0007669"/>
    <property type="project" value="TreeGrafter"/>
</dbReference>